<dbReference type="InterPro" id="IPR006634">
    <property type="entry name" value="TLC-dom"/>
</dbReference>
<evidence type="ECO:0000256" key="5">
    <source>
        <dbReference type="ARBA" id="ARBA00022927"/>
    </source>
</evidence>
<evidence type="ECO:0000256" key="6">
    <source>
        <dbReference type="ARBA" id="ARBA00022989"/>
    </source>
</evidence>
<evidence type="ECO:0000313" key="14">
    <source>
        <dbReference type="RefSeq" id="XP_008053460.1"/>
    </source>
</evidence>
<dbReference type="InterPro" id="IPR016447">
    <property type="entry name" value="Translocation_assoc_membrane"/>
</dbReference>
<dbReference type="PANTHER" id="PTHR12371:SF4">
    <property type="entry name" value="TRANSLOCATING CHAIN-ASSOCIATED MEMBRANE PROTEIN 2"/>
    <property type="match status" value="1"/>
</dbReference>
<dbReference type="CTD" id="9697"/>
<protein>
    <submittedName>
        <fullName evidence="14">Translocating chain-associated membrane protein 2</fullName>
    </submittedName>
</protein>
<feature type="transmembrane region" description="Helical" evidence="11">
    <location>
        <begin position="264"/>
        <end position="281"/>
    </location>
</feature>
<dbReference type="OrthoDB" id="3053196at2759"/>
<organism evidence="13 14">
    <name type="scientific">Carlito syrichta</name>
    <name type="common">Philippine tarsier</name>
    <name type="synonym">Tarsius syrichta</name>
    <dbReference type="NCBI Taxonomy" id="1868482"/>
    <lineage>
        <taxon>Eukaryota</taxon>
        <taxon>Metazoa</taxon>
        <taxon>Chordata</taxon>
        <taxon>Craniata</taxon>
        <taxon>Vertebrata</taxon>
        <taxon>Euteleostomi</taxon>
        <taxon>Mammalia</taxon>
        <taxon>Eutheria</taxon>
        <taxon>Euarchontoglires</taxon>
        <taxon>Primates</taxon>
        <taxon>Haplorrhini</taxon>
        <taxon>Tarsiiformes</taxon>
        <taxon>Tarsiidae</taxon>
        <taxon>Carlito</taxon>
    </lineage>
</organism>
<feature type="transmembrane region" description="Helical" evidence="11">
    <location>
        <begin position="361"/>
        <end position="383"/>
    </location>
</feature>
<evidence type="ECO:0000259" key="12">
    <source>
        <dbReference type="PROSITE" id="PS50922"/>
    </source>
</evidence>
<dbReference type="SMART" id="SM00724">
    <property type="entry name" value="TLC"/>
    <property type="match status" value="1"/>
</dbReference>
<feature type="transmembrane region" description="Helical" evidence="11">
    <location>
        <begin position="190"/>
        <end position="214"/>
    </location>
</feature>
<dbReference type="GO" id="GO:0005789">
    <property type="term" value="C:endoplasmic reticulum membrane"/>
    <property type="evidence" value="ECO:0007669"/>
    <property type="project" value="TreeGrafter"/>
</dbReference>
<keyword evidence="8 9" id="KW-0472">Membrane</keyword>
<dbReference type="GO" id="GO:0006616">
    <property type="term" value="P:SRP-dependent cotranslational protein targeting to membrane, translocation"/>
    <property type="evidence" value="ECO:0007669"/>
    <property type="project" value="InterPro"/>
</dbReference>
<feature type="transmembrane region" description="Helical" evidence="11">
    <location>
        <begin position="319"/>
        <end position="341"/>
    </location>
</feature>
<name>A0A1U7T6N9_CARSF</name>
<dbReference type="Proteomes" id="UP000189704">
    <property type="component" value="Unplaced"/>
</dbReference>
<reference evidence="14" key="1">
    <citation type="submission" date="2025-08" db="UniProtKB">
        <authorList>
            <consortium name="RefSeq"/>
        </authorList>
    </citation>
    <scope>IDENTIFICATION</scope>
</reference>
<feature type="transmembrane region" description="Helical" evidence="11">
    <location>
        <begin position="147"/>
        <end position="169"/>
    </location>
</feature>
<evidence type="ECO:0000256" key="7">
    <source>
        <dbReference type="ARBA" id="ARBA00023010"/>
    </source>
</evidence>
<feature type="transmembrane region" description="Helical" evidence="11">
    <location>
        <begin position="234"/>
        <end position="252"/>
    </location>
</feature>
<dbReference type="AlphaFoldDB" id="A0A1U7T6N9"/>
<evidence type="ECO:0000313" key="13">
    <source>
        <dbReference type="Proteomes" id="UP000189704"/>
    </source>
</evidence>
<dbReference type="PANTHER" id="PTHR12371">
    <property type="entry name" value="TRANSLOCATION ASSOCIATED MEMBRANE PROTEIN"/>
    <property type="match status" value="1"/>
</dbReference>
<evidence type="ECO:0000256" key="4">
    <source>
        <dbReference type="ARBA" id="ARBA00022692"/>
    </source>
</evidence>
<comment type="subcellular location">
    <subcellularLocation>
        <location evidence="1">Membrane</location>
        <topology evidence="1">Multi-pass membrane protein</topology>
    </subcellularLocation>
</comment>
<gene>
    <name evidence="14" type="primary">TRAM2</name>
</gene>
<accession>A0A1U7T6N9</accession>
<comment type="similarity">
    <text evidence="2">Belongs to the TRAM family.</text>
</comment>
<evidence type="ECO:0000256" key="1">
    <source>
        <dbReference type="ARBA" id="ARBA00004141"/>
    </source>
</evidence>
<evidence type="ECO:0000256" key="10">
    <source>
        <dbReference type="SAM" id="MobiDB-lite"/>
    </source>
</evidence>
<dbReference type="PROSITE" id="PS50922">
    <property type="entry name" value="TLC"/>
    <property type="match status" value="1"/>
</dbReference>
<keyword evidence="6 11" id="KW-1133">Transmembrane helix</keyword>
<evidence type="ECO:0000256" key="9">
    <source>
        <dbReference type="PROSITE-ProRule" id="PRU00205"/>
    </source>
</evidence>
<evidence type="ECO:0000256" key="8">
    <source>
        <dbReference type="ARBA" id="ARBA00023136"/>
    </source>
</evidence>
<dbReference type="STRING" id="1868482.ENSTSYP00000006469"/>
<proteinExistence type="inferred from homology"/>
<feature type="region of interest" description="Disordered" evidence="10">
    <location>
        <begin position="414"/>
        <end position="442"/>
    </location>
</feature>
<keyword evidence="7" id="KW-0811">Translocation</keyword>
<keyword evidence="4 9" id="KW-0812">Transmembrane</keyword>
<evidence type="ECO:0000256" key="3">
    <source>
        <dbReference type="ARBA" id="ARBA00022448"/>
    </source>
</evidence>
<dbReference type="KEGG" id="csyr:103257571"/>
<evidence type="ECO:0000256" key="2">
    <source>
        <dbReference type="ARBA" id="ARBA00005999"/>
    </source>
</evidence>
<keyword evidence="13" id="KW-1185">Reference proteome</keyword>
<sequence>MRHLLIAMLPLPRPSVFVPTLTRVSFKLLCVEENQCPIVSRGSPGKAWLWASSSPATVLTVVLSSSCMQDPSSEESVLLSYEMVGPGAGSRLHWFLLMWPKVQLNLSSFVLQVTAKTAFLFILPQYNVSVPAADSETVHYHYGPKDLVTILFYIFITIILHAVVQEYILDKISKRLHLSKVKHSKFNESGQLVVFHLSSVIWCFYVVVTEGYLTNPRSLWEDYPHVYLPFQVKFFYLCQLAYWLHALPELYFQKVRKEEIPRQLQYICLYLVHIAGAYLLNLSRLGLILLLLQYSTEFLFHMARLFYFADENNERLFSAWAAVFGITRLFILTLAVLAIGFGLARVENQAFDPEKGNFNTLLCRLCVLLLVCAAQAWLMWRFIHSQLRHWREYWNEQSAKRRVPAAPRLPARLLKRESGYHENGVVKAENGTSSRTKKLKSP</sequence>
<keyword evidence="5" id="KW-0653">Protein transport</keyword>
<dbReference type="RefSeq" id="XP_008053460.1">
    <property type="nucleotide sequence ID" value="XM_008055269.1"/>
</dbReference>
<keyword evidence="3" id="KW-0813">Transport</keyword>
<dbReference type="Pfam" id="PF03798">
    <property type="entry name" value="TRAM_LAG1_CLN8"/>
    <property type="match status" value="1"/>
</dbReference>
<feature type="domain" description="TLC" evidence="12">
    <location>
        <begin position="184"/>
        <end position="393"/>
    </location>
</feature>
<evidence type="ECO:0000256" key="11">
    <source>
        <dbReference type="SAM" id="Phobius"/>
    </source>
</evidence>
<dbReference type="GO" id="GO:0045048">
    <property type="term" value="P:protein insertion into ER membrane"/>
    <property type="evidence" value="ECO:0007669"/>
    <property type="project" value="TreeGrafter"/>
</dbReference>
<dbReference type="GeneID" id="103257571"/>